<organism evidence="1 2">
    <name type="scientific">Dreissena polymorpha</name>
    <name type="common">Zebra mussel</name>
    <name type="synonym">Mytilus polymorpha</name>
    <dbReference type="NCBI Taxonomy" id="45954"/>
    <lineage>
        <taxon>Eukaryota</taxon>
        <taxon>Metazoa</taxon>
        <taxon>Spiralia</taxon>
        <taxon>Lophotrochozoa</taxon>
        <taxon>Mollusca</taxon>
        <taxon>Bivalvia</taxon>
        <taxon>Autobranchia</taxon>
        <taxon>Heteroconchia</taxon>
        <taxon>Euheterodonta</taxon>
        <taxon>Imparidentia</taxon>
        <taxon>Neoheterodontei</taxon>
        <taxon>Myida</taxon>
        <taxon>Dreissenoidea</taxon>
        <taxon>Dreissenidae</taxon>
        <taxon>Dreissena</taxon>
    </lineage>
</organism>
<protein>
    <submittedName>
        <fullName evidence="1">Uncharacterized protein</fullName>
    </submittedName>
</protein>
<dbReference type="AlphaFoldDB" id="A0A9D3YPZ8"/>
<sequence length="69" mass="7891">MEKEVHPDLRGDQFSDIGLLLLVYETGRDEKNCSVPPTIESETNDHWRTFAVTERNTGIALKNTFIRAN</sequence>
<reference evidence="1" key="1">
    <citation type="journal article" date="2019" name="bioRxiv">
        <title>The Genome of the Zebra Mussel, Dreissena polymorpha: A Resource for Invasive Species Research.</title>
        <authorList>
            <person name="McCartney M.A."/>
            <person name="Auch B."/>
            <person name="Kono T."/>
            <person name="Mallez S."/>
            <person name="Zhang Y."/>
            <person name="Obille A."/>
            <person name="Becker A."/>
            <person name="Abrahante J.E."/>
            <person name="Garbe J."/>
            <person name="Badalamenti J.P."/>
            <person name="Herman A."/>
            <person name="Mangelson H."/>
            <person name="Liachko I."/>
            <person name="Sullivan S."/>
            <person name="Sone E.D."/>
            <person name="Koren S."/>
            <person name="Silverstein K.A.T."/>
            <person name="Beckman K.B."/>
            <person name="Gohl D.M."/>
        </authorList>
    </citation>
    <scope>NUCLEOTIDE SEQUENCE</scope>
    <source>
        <strain evidence="1">Duluth1</strain>
        <tissue evidence="1">Whole animal</tissue>
    </source>
</reference>
<comment type="caution">
    <text evidence="1">The sequence shown here is derived from an EMBL/GenBank/DDBJ whole genome shotgun (WGS) entry which is preliminary data.</text>
</comment>
<dbReference type="EMBL" id="JAIWYP010000015">
    <property type="protein sequence ID" value="KAH3702785.1"/>
    <property type="molecule type" value="Genomic_DNA"/>
</dbReference>
<reference evidence="1" key="2">
    <citation type="submission" date="2020-11" db="EMBL/GenBank/DDBJ databases">
        <authorList>
            <person name="McCartney M.A."/>
            <person name="Auch B."/>
            <person name="Kono T."/>
            <person name="Mallez S."/>
            <person name="Becker A."/>
            <person name="Gohl D.M."/>
            <person name="Silverstein K.A.T."/>
            <person name="Koren S."/>
            <person name="Bechman K.B."/>
            <person name="Herman A."/>
            <person name="Abrahante J.E."/>
            <person name="Garbe J."/>
        </authorList>
    </citation>
    <scope>NUCLEOTIDE SEQUENCE</scope>
    <source>
        <strain evidence="1">Duluth1</strain>
        <tissue evidence="1">Whole animal</tissue>
    </source>
</reference>
<evidence type="ECO:0000313" key="2">
    <source>
        <dbReference type="Proteomes" id="UP000828390"/>
    </source>
</evidence>
<name>A0A9D3YPZ8_DREPO</name>
<accession>A0A9D3YPZ8</accession>
<keyword evidence="2" id="KW-1185">Reference proteome</keyword>
<evidence type="ECO:0000313" key="1">
    <source>
        <dbReference type="EMBL" id="KAH3702785.1"/>
    </source>
</evidence>
<proteinExistence type="predicted"/>
<gene>
    <name evidence="1" type="ORF">DPMN_077812</name>
</gene>
<dbReference type="Proteomes" id="UP000828390">
    <property type="component" value="Unassembled WGS sequence"/>
</dbReference>